<accession>A0A814YLE3</accession>
<name>A0A814YLE3_9BILA</name>
<organism evidence="1 2">
    <name type="scientific">Adineta steineri</name>
    <dbReference type="NCBI Taxonomy" id="433720"/>
    <lineage>
        <taxon>Eukaryota</taxon>
        <taxon>Metazoa</taxon>
        <taxon>Spiralia</taxon>
        <taxon>Gnathifera</taxon>
        <taxon>Rotifera</taxon>
        <taxon>Eurotatoria</taxon>
        <taxon>Bdelloidea</taxon>
        <taxon>Adinetida</taxon>
        <taxon>Adinetidae</taxon>
        <taxon>Adineta</taxon>
    </lineage>
</organism>
<evidence type="ECO:0000313" key="2">
    <source>
        <dbReference type="Proteomes" id="UP000663860"/>
    </source>
</evidence>
<dbReference type="AlphaFoldDB" id="A0A814YLE3"/>
<dbReference type="EMBL" id="CAJNOE010000471">
    <property type="protein sequence ID" value="CAF1232448.1"/>
    <property type="molecule type" value="Genomic_DNA"/>
</dbReference>
<sequence length="85" mass="10125">MDYQKSTIVNRFTRKDIVQNSTNPAEDILTSITSPLNFETHTNDDYPRRRIIQNFFLIWIDTNMNKFSIGYQDIITQLRRIVNTI</sequence>
<protein>
    <submittedName>
        <fullName evidence="1">Uncharacterized protein</fullName>
    </submittedName>
</protein>
<proteinExistence type="predicted"/>
<evidence type="ECO:0000313" key="1">
    <source>
        <dbReference type="EMBL" id="CAF1232448.1"/>
    </source>
</evidence>
<comment type="caution">
    <text evidence="1">The sequence shown here is derived from an EMBL/GenBank/DDBJ whole genome shotgun (WGS) entry which is preliminary data.</text>
</comment>
<gene>
    <name evidence="1" type="ORF">IZO911_LOCUS30331</name>
</gene>
<dbReference type="Proteomes" id="UP000663860">
    <property type="component" value="Unassembled WGS sequence"/>
</dbReference>
<reference evidence="1" key="1">
    <citation type="submission" date="2021-02" db="EMBL/GenBank/DDBJ databases">
        <authorList>
            <person name="Nowell W R."/>
        </authorList>
    </citation>
    <scope>NUCLEOTIDE SEQUENCE</scope>
</reference>